<dbReference type="Proteomes" id="UP000007799">
    <property type="component" value="Unassembled WGS sequence"/>
</dbReference>
<dbReference type="GeneID" id="16074866"/>
<organism evidence="4">
    <name type="scientific">Salpingoeca rosetta (strain ATCC 50818 / BSB-021)</name>
    <dbReference type="NCBI Taxonomy" id="946362"/>
    <lineage>
        <taxon>Eukaryota</taxon>
        <taxon>Choanoflagellata</taxon>
        <taxon>Craspedida</taxon>
        <taxon>Salpingoecidae</taxon>
        <taxon>Salpingoeca</taxon>
    </lineage>
</organism>
<protein>
    <submittedName>
        <fullName evidence="3">Uncharacterized protein</fullName>
    </submittedName>
</protein>
<dbReference type="InterPro" id="IPR046341">
    <property type="entry name" value="SET_dom_sf"/>
</dbReference>
<keyword evidence="4" id="KW-1185">Reference proteome</keyword>
<dbReference type="GO" id="GO:0016279">
    <property type="term" value="F:protein-lysine N-methyltransferase activity"/>
    <property type="evidence" value="ECO:0007669"/>
    <property type="project" value="TreeGrafter"/>
</dbReference>
<keyword evidence="2" id="KW-0732">Signal</keyword>
<dbReference type="PANTHER" id="PTHR13271:SF152">
    <property type="entry name" value="UBIQUITIN-LIKE DOMAIN-CONTAINING PROTEIN"/>
    <property type="match status" value="1"/>
</dbReference>
<dbReference type="EMBL" id="GL832965">
    <property type="protein sequence ID" value="EGD73256.1"/>
    <property type="molecule type" value="Genomic_DNA"/>
</dbReference>
<dbReference type="eggNOG" id="KOG1337">
    <property type="taxonomic scope" value="Eukaryota"/>
</dbReference>
<dbReference type="InParanoid" id="F2U953"/>
<evidence type="ECO:0000256" key="2">
    <source>
        <dbReference type="SAM" id="SignalP"/>
    </source>
</evidence>
<evidence type="ECO:0000313" key="3">
    <source>
        <dbReference type="EMBL" id="EGD73256.1"/>
    </source>
</evidence>
<feature type="chain" id="PRO_5003288509" evidence="2">
    <location>
        <begin position="18"/>
        <end position="455"/>
    </location>
</feature>
<gene>
    <name evidence="3" type="ORF">PTSG_04969</name>
</gene>
<dbReference type="KEGG" id="sre:PTSG_04969"/>
<dbReference type="CDD" id="cd10527">
    <property type="entry name" value="SET_LSMT"/>
    <property type="match status" value="1"/>
</dbReference>
<dbReference type="STRING" id="946362.F2U953"/>
<feature type="signal peptide" evidence="2">
    <location>
        <begin position="1"/>
        <end position="17"/>
    </location>
</feature>
<dbReference type="PANTHER" id="PTHR13271">
    <property type="entry name" value="UNCHARACTERIZED PUTATIVE METHYLTRANSFERASE"/>
    <property type="match status" value="1"/>
</dbReference>
<proteinExistence type="predicted"/>
<reference evidence="3" key="1">
    <citation type="submission" date="2009-08" db="EMBL/GenBank/DDBJ databases">
        <title>Annotation of Salpingoeca rosetta.</title>
        <authorList>
            <consortium name="The Broad Institute Genome Sequencing Platform"/>
            <person name="Russ C."/>
            <person name="Cuomo C."/>
            <person name="Burger G."/>
            <person name="Gray M.W."/>
            <person name="Holland P.W.H."/>
            <person name="King N."/>
            <person name="Lang F.B.F."/>
            <person name="Roger A.J."/>
            <person name="Ruiz-Trillo I."/>
            <person name="Young S.K."/>
            <person name="Zeng Q."/>
            <person name="Gargeya S."/>
            <person name="Alvarado L."/>
            <person name="Berlin A."/>
            <person name="Chapman S.B."/>
            <person name="Chen Z."/>
            <person name="Freedman E."/>
            <person name="Gellesch M."/>
            <person name="Goldberg J."/>
            <person name="Griggs A."/>
            <person name="Gujja S."/>
            <person name="Heilman E."/>
            <person name="Heiman D."/>
            <person name="Howarth C."/>
            <person name="Mehta T."/>
            <person name="Neiman D."/>
            <person name="Pearson M."/>
            <person name="Roberts A."/>
            <person name="Saif S."/>
            <person name="Shea T."/>
            <person name="Shenoy N."/>
            <person name="Sisk P."/>
            <person name="Stolte C."/>
            <person name="Sykes S."/>
            <person name="White J."/>
            <person name="Yandava C."/>
            <person name="Haas B."/>
            <person name="Nusbaum C."/>
            <person name="Birren B."/>
        </authorList>
    </citation>
    <scope>NUCLEOTIDE SEQUENCE [LARGE SCALE GENOMIC DNA]</scope>
    <source>
        <strain evidence="3">ATCC 50818</strain>
    </source>
</reference>
<evidence type="ECO:0000256" key="1">
    <source>
        <dbReference type="SAM" id="MobiDB-lite"/>
    </source>
</evidence>
<name>F2U953_SALR5</name>
<accession>F2U953</accession>
<dbReference type="AlphaFoldDB" id="F2U953"/>
<evidence type="ECO:0000313" key="4">
    <source>
        <dbReference type="Proteomes" id="UP000007799"/>
    </source>
</evidence>
<feature type="compositionally biased region" description="Gly residues" evidence="1">
    <location>
        <begin position="405"/>
        <end position="414"/>
    </location>
</feature>
<dbReference type="InterPro" id="IPR050600">
    <property type="entry name" value="SETD3_SETD6_MTase"/>
</dbReference>
<dbReference type="RefSeq" id="XP_004994287.1">
    <property type="nucleotide sequence ID" value="XM_004994230.1"/>
</dbReference>
<dbReference type="Gene3D" id="3.90.1410.10">
    <property type="entry name" value="set domain protein methyltransferase, domain 1"/>
    <property type="match status" value="1"/>
</dbReference>
<sequence>MTTALFALAVFVATAWAAGAVGALGTATPAGVDGLVEWARAQGAVIAPAVAIRTSPLTGNGVYATADMKAHTTVFAVPFSLMMNVEHALVDPDLGRLWDMLPDLSDLEVLAGFLAFESLRGTGFWQPYLASLGPPPTTPTLFSQEEMDLLAPSAAVFDIAQQRHLDLSEVYDLIVKAATNGLNKKEKEAWQQLGMRKSDYLWAHVVLRSRSHKLSIKDAVGQWHDAMCLVPLADLFNTDLRNNTANVACYTGEEGHGTASTFYCETTRDINHSEELLVEYIGDAMRRSSGKLLLDYGFVPTTHDSDSVLLHLPKLSETAEQRLKHFHFREYEPLPWLENSDACLKLRLVIYFAIDVLDKNGFDISDDFKVSDKLLSERLRRDGLDRLLEHISDLNDAYPNHGDGDGNGDGNGDGTRGRSAFPAGVRADVGEAILRLQQNEQRILQRALDVCTAVV</sequence>
<dbReference type="OrthoDB" id="341421at2759"/>
<dbReference type="SUPFAM" id="SSF82199">
    <property type="entry name" value="SET domain"/>
    <property type="match status" value="1"/>
</dbReference>
<feature type="region of interest" description="Disordered" evidence="1">
    <location>
        <begin position="398"/>
        <end position="420"/>
    </location>
</feature>
<dbReference type="OMA" id="HFREYEP"/>